<dbReference type="OrthoDB" id="2535105at2759"/>
<keyword evidence="4" id="KW-1185">Reference proteome</keyword>
<keyword evidence="1" id="KW-0812">Transmembrane</keyword>
<evidence type="ECO:0000259" key="2">
    <source>
        <dbReference type="Pfam" id="PF20152"/>
    </source>
</evidence>
<keyword evidence="1" id="KW-0472">Membrane</keyword>
<dbReference type="HOGENOM" id="CLU_046025_5_3_1"/>
<feature type="transmembrane region" description="Helical" evidence="1">
    <location>
        <begin position="250"/>
        <end position="272"/>
    </location>
</feature>
<keyword evidence="1" id="KW-1133">Transmembrane helix</keyword>
<feature type="transmembrane region" description="Helical" evidence="1">
    <location>
        <begin position="143"/>
        <end position="167"/>
    </location>
</feature>
<organism evidence="3 4">
    <name type="scientific">Piloderma croceum (strain F 1598)</name>
    <dbReference type="NCBI Taxonomy" id="765440"/>
    <lineage>
        <taxon>Eukaryota</taxon>
        <taxon>Fungi</taxon>
        <taxon>Dikarya</taxon>
        <taxon>Basidiomycota</taxon>
        <taxon>Agaricomycotina</taxon>
        <taxon>Agaricomycetes</taxon>
        <taxon>Agaricomycetidae</taxon>
        <taxon>Atheliales</taxon>
        <taxon>Atheliaceae</taxon>
        <taxon>Piloderma</taxon>
    </lineage>
</organism>
<feature type="transmembrane region" description="Helical" evidence="1">
    <location>
        <begin position="106"/>
        <end position="131"/>
    </location>
</feature>
<dbReference type="EMBL" id="KN832970">
    <property type="protein sequence ID" value="KIM92432.1"/>
    <property type="molecule type" value="Genomic_DNA"/>
</dbReference>
<sequence>MASSLLFYSDNLDGDNTLDAKNAAHLVTETIGPLLVGFTISAALFGVTCAQSSLYFKRHSQDNMWLKSVVIALLFLETFHVALVTHAIFVYTIADRGSLNHLNDSVWSILIQVVPAALVVALVQYVWIVRIRTLSQSHKTRQFAVAMLFLIAVDAARSIAWMAAAFTSPRWGSVKGVQWSIVAAYSLRVFNDTCITGLLCCHLQRSKNGLRESDGMIHTMIGYGLRAGLLNCMCSVVLVVLLIIMPTKPYYVVVNIICSRVYANSLLAMLNWRTPLKPTERTSPNPNLGQVELSSAHWGLSMSQSSPSSHFAIPEIEKY</sequence>
<evidence type="ECO:0000313" key="4">
    <source>
        <dbReference type="Proteomes" id="UP000054166"/>
    </source>
</evidence>
<gene>
    <name evidence="3" type="ORF">PILCRDRAFT_810487</name>
</gene>
<name>A0A0C3CRX1_PILCF</name>
<accession>A0A0C3CRX1</accession>
<feature type="transmembrane region" description="Helical" evidence="1">
    <location>
        <begin position="223"/>
        <end position="244"/>
    </location>
</feature>
<feature type="transmembrane region" description="Helical" evidence="1">
    <location>
        <begin position="34"/>
        <end position="56"/>
    </location>
</feature>
<dbReference type="Proteomes" id="UP000054166">
    <property type="component" value="Unassembled WGS sequence"/>
</dbReference>
<evidence type="ECO:0000313" key="3">
    <source>
        <dbReference type="EMBL" id="KIM92432.1"/>
    </source>
</evidence>
<feature type="transmembrane region" description="Helical" evidence="1">
    <location>
        <begin position="179"/>
        <end position="203"/>
    </location>
</feature>
<dbReference type="InParanoid" id="A0A0C3CRX1"/>
<protein>
    <recommendedName>
        <fullName evidence="2">DUF6534 domain-containing protein</fullName>
    </recommendedName>
</protein>
<reference evidence="3 4" key="1">
    <citation type="submission" date="2014-04" db="EMBL/GenBank/DDBJ databases">
        <authorList>
            <consortium name="DOE Joint Genome Institute"/>
            <person name="Kuo A."/>
            <person name="Tarkka M."/>
            <person name="Buscot F."/>
            <person name="Kohler A."/>
            <person name="Nagy L.G."/>
            <person name="Floudas D."/>
            <person name="Copeland A."/>
            <person name="Barry K.W."/>
            <person name="Cichocki N."/>
            <person name="Veneault-Fourrey C."/>
            <person name="LaButti K."/>
            <person name="Lindquist E.A."/>
            <person name="Lipzen A."/>
            <person name="Lundell T."/>
            <person name="Morin E."/>
            <person name="Murat C."/>
            <person name="Sun H."/>
            <person name="Tunlid A."/>
            <person name="Henrissat B."/>
            <person name="Grigoriev I.V."/>
            <person name="Hibbett D.S."/>
            <person name="Martin F."/>
            <person name="Nordberg H.P."/>
            <person name="Cantor M.N."/>
            <person name="Hua S.X."/>
        </authorList>
    </citation>
    <scope>NUCLEOTIDE SEQUENCE [LARGE SCALE GENOMIC DNA]</scope>
    <source>
        <strain evidence="3 4">F 1598</strain>
    </source>
</reference>
<reference evidence="4" key="2">
    <citation type="submission" date="2015-01" db="EMBL/GenBank/DDBJ databases">
        <title>Evolutionary Origins and Diversification of the Mycorrhizal Mutualists.</title>
        <authorList>
            <consortium name="DOE Joint Genome Institute"/>
            <consortium name="Mycorrhizal Genomics Consortium"/>
            <person name="Kohler A."/>
            <person name="Kuo A."/>
            <person name="Nagy L.G."/>
            <person name="Floudas D."/>
            <person name="Copeland A."/>
            <person name="Barry K.W."/>
            <person name="Cichocki N."/>
            <person name="Veneault-Fourrey C."/>
            <person name="LaButti K."/>
            <person name="Lindquist E.A."/>
            <person name="Lipzen A."/>
            <person name="Lundell T."/>
            <person name="Morin E."/>
            <person name="Murat C."/>
            <person name="Riley R."/>
            <person name="Ohm R."/>
            <person name="Sun H."/>
            <person name="Tunlid A."/>
            <person name="Henrissat B."/>
            <person name="Grigoriev I.V."/>
            <person name="Hibbett D.S."/>
            <person name="Martin F."/>
        </authorList>
    </citation>
    <scope>NUCLEOTIDE SEQUENCE [LARGE SCALE GENOMIC DNA]</scope>
    <source>
        <strain evidence="4">F 1598</strain>
    </source>
</reference>
<feature type="domain" description="DUF6534" evidence="2">
    <location>
        <begin position="189"/>
        <end position="274"/>
    </location>
</feature>
<dbReference type="Pfam" id="PF20152">
    <property type="entry name" value="DUF6534"/>
    <property type="match status" value="1"/>
</dbReference>
<evidence type="ECO:0000256" key="1">
    <source>
        <dbReference type="SAM" id="Phobius"/>
    </source>
</evidence>
<dbReference type="STRING" id="765440.A0A0C3CRX1"/>
<proteinExistence type="predicted"/>
<dbReference type="PANTHER" id="PTHR40465:SF1">
    <property type="entry name" value="DUF6534 DOMAIN-CONTAINING PROTEIN"/>
    <property type="match status" value="1"/>
</dbReference>
<dbReference type="PANTHER" id="PTHR40465">
    <property type="entry name" value="CHROMOSOME 1, WHOLE GENOME SHOTGUN SEQUENCE"/>
    <property type="match status" value="1"/>
</dbReference>
<dbReference type="InterPro" id="IPR045339">
    <property type="entry name" value="DUF6534"/>
</dbReference>
<feature type="transmembrane region" description="Helical" evidence="1">
    <location>
        <begin position="68"/>
        <end position="94"/>
    </location>
</feature>
<dbReference type="AlphaFoldDB" id="A0A0C3CRX1"/>